<dbReference type="GO" id="GO:0009279">
    <property type="term" value="C:cell outer membrane"/>
    <property type="evidence" value="ECO:0007669"/>
    <property type="project" value="UniProtKB-SubCell"/>
</dbReference>
<dbReference type="InterPro" id="IPR036737">
    <property type="entry name" value="OmpA-like_sf"/>
</dbReference>
<dbReference type="InterPro" id="IPR006665">
    <property type="entry name" value="OmpA-like"/>
</dbReference>
<evidence type="ECO:0000256" key="1">
    <source>
        <dbReference type="ARBA" id="ARBA00022618"/>
    </source>
</evidence>
<evidence type="ECO:0000256" key="3">
    <source>
        <dbReference type="ARBA" id="ARBA00023136"/>
    </source>
</evidence>
<dbReference type="CDD" id="cd07185">
    <property type="entry name" value="OmpA_C-like"/>
    <property type="match status" value="1"/>
</dbReference>
<feature type="region of interest" description="Disordered" evidence="9">
    <location>
        <begin position="34"/>
        <end position="53"/>
    </location>
</feature>
<evidence type="ECO:0000256" key="7">
    <source>
        <dbReference type="ARBA" id="ARBA00023306"/>
    </source>
</evidence>
<proteinExistence type="inferred from homology"/>
<keyword evidence="13" id="KW-1185">Reference proteome</keyword>
<organism evidence="12 13">
    <name type="scientific">Geothermobacter ehrlichii</name>
    <dbReference type="NCBI Taxonomy" id="213224"/>
    <lineage>
        <taxon>Bacteria</taxon>
        <taxon>Pseudomonadati</taxon>
        <taxon>Thermodesulfobacteriota</taxon>
        <taxon>Desulfuromonadia</taxon>
        <taxon>Desulfuromonadales</taxon>
        <taxon>Geothermobacteraceae</taxon>
        <taxon>Geothermobacter</taxon>
    </lineage>
</organism>
<dbReference type="PROSITE" id="PS51123">
    <property type="entry name" value="OMPA_2"/>
    <property type="match status" value="1"/>
</dbReference>
<feature type="signal peptide" evidence="10">
    <location>
        <begin position="1"/>
        <end position="22"/>
    </location>
</feature>
<dbReference type="InterPro" id="IPR039001">
    <property type="entry name" value="Pal"/>
</dbReference>
<dbReference type="PRINTS" id="PR01021">
    <property type="entry name" value="OMPADOMAIN"/>
</dbReference>
<evidence type="ECO:0000256" key="4">
    <source>
        <dbReference type="ARBA" id="ARBA00023139"/>
    </source>
</evidence>
<comment type="caution">
    <text evidence="12">The sequence shown here is derived from an EMBL/GenBank/DDBJ whole genome shotgun (WGS) entry which is preliminary data.</text>
</comment>
<dbReference type="SUPFAM" id="SSF103088">
    <property type="entry name" value="OmpA-like"/>
    <property type="match status" value="1"/>
</dbReference>
<sequence>MRTCVVLQWIAMIALCSLLVVGCAKKPAVTETAPEQPVETRVAAEQPSAVSDQGVSESAVQERMAADLEAVASKLQRIHFDFDQYTLSPEARDILAANAALLKANPELKIRIEGHCDERGSDEYNLALGERRAVAARDYLVSLGVAADRLSTISYGEEMPLDPASNEAAWAKNRRAEFKVVR</sequence>
<feature type="chain" id="PRO_5022750492" description="Peptidoglycan-associated lipoprotein" evidence="10">
    <location>
        <begin position="23"/>
        <end position="182"/>
    </location>
</feature>
<comment type="similarity">
    <text evidence="8">Belongs to the Pal lipoprotein family.</text>
</comment>
<reference evidence="12 13" key="1">
    <citation type="submission" date="2019-07" db="EMBL/GenBank/DDBJ databases">
        <title>Genomic Encyclopedia of Type Strains, Phase IV (KMG-IV): sequencing the most valuable type-strain genomes for metagenomic binning, comparative biology and taxonomic classification.</title>
        <authorList>
            <person name="Goeker M."/>
        </authorList>
    </citation>
    <scope>NUCLEOTIDE SEQUENCE [LARGE SCALE GENOMIC DNA]</scope>
    <source>
        <strain evidence="12 13">SS015</strain>
    </source>
</reference>
<feature type="domain" description="OmpA-like" evidence="11">
    <location>
        <begin position="67"/>
        <end position="182"/>
    </location>
</feature>
<accession>A0A5D3WGU4</accession>
<evidence type="ECO:0000256" key="8">
    <source>
        <dbReference type="HAMAP-Rule" id="MF_02204"/>
    </source>
</evidence>
<dbReference type="AlphaFoldDB" id="A0A5D3WGU4"/>
<keyword evidence="5 8" id="KW-0998">Cell outer membrane</keyword>
<dbReference type="GO" id="GO:0051301">
    <property type="term" value="P:cell division"/>
    <property type="evidence" value="ECO:0007669"/>
    <property type="project" value="UniProtKB-KW"/>
</dbReference>
<evidence type="ECO:0000259" key="11">
    <source>
        <dbReference type="PROSITE" id="PS51123"/>
    </source>
</evidence>
<dbReference type="PROSITE" id="PS51257">
    <property type="entry name" value="PROKAR_LIPOPROTEIN"/>
    <property type="match status" value="1"/>
</dbReference>
<dbReference type="NCBIfam" id="TIGR02802">
    <property type="entry name" value="Pal_lipo"/>
    <property type="match status" value="1"/>
</dbReference>
<protein>
    <recommendedName>
        <fullName evidence="8">Peptidoglycan-associated lipoprotein</fullName>
        <shortName evidence="8">PAL</shortName>
    </recommendedName>
</protein>
<dbReference type="InterPro" id="IPR014169">
    <property type="entry name" value="Pal_lipo_C"/>
</dbReference>
<dbReference type="EMBL" id="VNIB01000009">
    <property type="protein sequence ID" value="TYO97688.1"/>
    <property type="molecule type" value="Genomic_DNA"/>
</dbReference>
<keyword evidence="4 8" id="KW-0564">Palmitate</keyword>
<dbReference type="Pfam" id="PF00691">
    <property type="entry name" value="OmpA"/>
    <property type="match status" value="1"/>
</dbReference>
<gene>
    <name evidence="8" type="primary">pal</name>
    <name evidence="12" type="ORF">EDC39_10991</name>
</gene>
<evidence type="ECO:0000256" key="5">
    <source>
        <dbReference type="ARBA" id="ARBA00023237"/>
    </source>
</evidence>
<dbReference type="Gene3D" id="3.30.1330.60">
    <property type="entry name" value="OmpA-like domain"/>
    <property type="match status" value="1"/>
</dbReference>
<dbReference type="Proteomes" id="UP000324159">
    <property type="component" value="Unassembled WGS sequence"/>
</dbReference>
<evidence type="ECO:0000256" key="10">
    <source>
        <dbReference type="SAM" id="SignalP"/>
    </source>
</evidence>
<evidence type="ECO:0000313" key="12">
    <source>
        <dbReference type="EMBL" id="TYO97688.1"/>
    </source>
</evidence>
<evidence type="ECO:0000256" key="2">
    <source>
        <dbReference type="ARBA" id="ARBA00022729"/>
    </source>
</evidence>
<evidence type="ECO:0000256" key="6">
    <source>
        <dbReference type="ARBA" id="ARBA00023288"/>
    </source>
</evidence>
<comment type="subcellular location">
    <subcellularLocation>
        <location evidence="8">Cell outer membrane</location>
        <topology evidence="8">Lipid-anchor</topology>
    </subcellularLocation>
</comment>
<keyword evidence="2 8" id="KW-0732">Signal</keyword>
<keyword evidence="6 8" id="KW-0449">Lipoprotein</keyword>
<dbReference type="InterPro" id="IPR050330">
    <property type="entry name" value="Bact_OuterMem_StrucFunc"/>
</dbReference>
<dbReference type="PANTHER" id="PTHR30329">
    <property type="entry name" value="STATOR ELEMENT OF FLAGELLAR MOTOR COMPLEX"/>
    <property type="match status" value="1"/>
</dbReference>
<dbReference type="RefSeq" id="WP_148896332.1">
    <property type="nucleotide sequence ID" value="NZ_VNIB01000009.1"/>
</dbReference>
<dbReference type="InterPro" id="IPR006664">
    <property type="entry name" value="OMP_bac"/>
</dbReference>
<evidence type="ECO:0000313" key="13">
    <source>
        <dbReference type="Proteomes" id="UP000324159"/>
    </source>
</evidence>
<keyword evidence="7" id="KW-0131">Cell cycle</keyword>
<name>A0A5D3WGU4_9BACT</name>
<dbReference type="HAMAP" id="MF_02204">
    <property type="entry name" value="Pal"/>
    <property type="match status" value="1"/>
</dbReference>
<dbReference type="OrthoDB" id="9809164at2"/>
<keyword evidence="3 8" id="KW-0472">Membrane</keyword>
<keyword evidence="1" id="KW-0132">Cell division</keyword>
<evidence type="ECO:0000256" key="9">
    <source>
        <dbReference type="SAM" id="MobiDB-lite"/>
    </source>
</evidence>
<dbReference type="PANTHER" id="PTHR30329:SF21">
    <property type="entry name" value="LIPOPROTEIN YIAD-RELATED"/>
    <property type="match status" value="1"/>
</dbReference>